<feature type="transmembrane region" description="Helical" evidence="6">
    <location>
        <begin position="644"/>
        <end position="666"/>
    </location>
</feature>
<feature type="transmembrane region" description="Helical" evidence="6">
    <location>
        <begin position="414"/>
        <end position="431"/>
    </location>
</feature>
<feature type="transmembrane region" description="Helical" evidence="6">
    <location>
        <begin position="254"/>
        <end position="278"/>
    </location>
</feature>
<feature type="transmembrane region" description="Helical" evidence="6">
    <location>
        <begin position="620"/>
        <end position="637"/>
    </location>
</feature>
<feature type="transmembrane region" description="Helical" evidence="6">
    <location>
        <begin position="327"/>
        <end position="346"/>
    </location>
</feature>
<feature type="transmembrane region" description="Helical" evidence="6">
    <location>
        <begin position="672"/>
        <end position="691"/>
    </location>
</feature>
<dbReference type="InterPro" id="IPR000731">
    <property type="entry name" value="SSD"/>
</dbReference>
<feature type="domain" description="SSD" evidence="7">
    <location>
        <begin position="254"/>
        <end position="381"/>
    </location>
</feature>
<feature type="transmembrane region" description="Helical" evidence="6">
    <location>
        <begin position="745"/>
        <end position="772"/>
    </location>
</feature>
<evidence type="ECO:0000256" key="5">
    <source>
        <dbReference type="ARBA" id="ARBA00023136"/>
    </source>
</evidence>
<evidence type="ECO:0000259" key="7">
    <source>
        <dbReference type="PROSITE" id="PS50156"/>
    </source>
</evidence>
<evidence type="ECO:0000313" key="9">
    <source>
        <dbReference type="Proteomes" id="UP000179344"/>
    </source>
</evidence>
<organism evidence="8 9">
    <name type="scientific">Candidatus Muproteobacteria bacterium RBG_16_65_31</name>
    <dbReference type="NCBI Taxonomy" id="1817759"/>
    <lineage>
        <taxon>Bacteria</taxon>
        <taxon>Pseudomonadati</taxon>
        <taxon>Pseudomonadota</taxon>
        <taxon>Candidatus Muproteobacteria</taxon>
    </lineage>
</organism>
<keyword evidence="4 6" id="KW-1133">Transmembrane helix</keyword>
<dbReference type="SUPFAM" id="SSF82866">
    <property type="entry name" value="Multidrug efflux transporter AcrB transmembrane domain"/>
    <property type="match status" value="2"/>
</dbReference>
<keyword evidence="2" id="KW-1003">Cell membrane</keyword>
<comment type="subcellular location">
    <subcellularLocation>
        <location evidence="1">Cell membrane</location>
        <topology evidence="1">Multi-pass membrane protein</topology>
    </subcellularLocation>
</comment>
<protein>
    <submittedName>
        <fullName evidence="8">Transporter</fullName>
    </submittedName>
</protein>
<accession>A0A1F6TBD7</accession>
<gene>
    <name evidence="8" type="ORF">A2V92_00160</name>
</gene>
<feature type="transmembrane region" description="Helical" evidence="6">
    <location>
        <begin position="719"/>
        <end position="739"/>
    </location>
</feature>
<dbReference type="Proteomes" id="UP000179344">
    <property type="component" value="Unassembled WGS sequence"/>
</dbReference>
<feature type="transmembrane region" description="Helical" evidence="6">
    <location>
        <begin position="285"/>
        <end position="307"/>
    </location>
</feature>
<keyword evidence="5 6" id="KW-0472">Membrane</keyword>
<feature type="transmembrane region" description="Helical" evidence="6">
    <location>
        <begin position="358"/>
        <end position="379"/>
    </location>
</feature>
<feature type="transmembrane region" description="Helical" evidence="6">
    <location>
        <begin position="230"/>
        <end position="248"/>
    </location>
</feature>
<dbReference type="PANTHER" id="PTHR33406">
    <property type="entry name" value="MEMBRANE PROTEIN MJ1562-RELATED"/>
    <property type="match status" value="1"/>
</dbReference>
<dbReference type="PROSITE" id="PS50156">
    <property type="entry name" value="SSD"/>
    <property type="match status" value="2"/>
</dbReference>
<dbReference type="GO" id="GO:0005886">
    <property type="term" value="C:plasma membrane"/>
    <property type="evidence" value="ECO:0007669"/>
    <property type="project" value="UniProtKB-SubCell"/>
</dbReference>
<sequence>MRLDLTAVLNAIADVVFSRRRAWLALFALVTAGLGYSAGGLRVDAAFNKMVPLEHPYMKVFTQYQQTFGGANRVIVALRQRQGDIFNPAFFQALKQVTDEVFFIPGVDRATVTSLFTPNTRFIEIVEEGFAGGNVIPADFRGTPADLAKVRVNVLKSGGVGRLVANDFKGALVRAELLEVDPVSGARLDYQEVARRLETIRARFETGDLSVHIVGFAKAVGDIADGARGVIAFFGVAFVITALLLYWYSNSLRVTAIALLCALLPVAWLLGLLPLLGYGMDPMSILVPFLIFAIGVSHAAQMTHAWKLEVLAGRDSPAAARAAFQKLIVPGTVALLTDALGFLVIMHIKIEIVRELGVTASLGVALMIVTNKLLLPILLSHASVSDDERRRAAAREERGRNIWPWLARLARPRPAALVLAVAAAALMLGVWKAQGLRIGDLGTGIPELRDSARYNRDSAVITDRFTIGVDVLAVIAQTRDVPGACTNYEVMDAIDRFEWHLRQVDGVQSVLALTTLAKIIHAGWNEGSLKWRALPRNPLVLAQSVTPVDTSSGLLNTDCSAMQVLIFARDHRGETIARIVRAIKAFAAANDSERLQFLLASGSVGVMAATNEAVDAAEETMLVSIFGALILFCLVTFRSWRAAACILLPLVLASVLCEALMAGLGIGLKVSTLPVIALGVGIGVDYGIYLYERMQHELEQNAAGLTDAFAEALRQRGTAVLFTALTMSVGVGSWAFSALKFQSDMGLLLAFMFLVNMLGAILLLPALAAFLLRPGTRRAG</sequence>
<evidence type="ECO:0000256" key="3">
    <source>
        <dbReference type="ARBA" id="ARBA00022692"/>
    </source>
</evidence>
<feature type="transmembrane region" description="Helical" evidence="6">
    <location>
        <begin position="22"/>
        <end position="41"/>
    </location>
</feature>
<comment type="caution">
    <text evidence="8">The sequence shown here is derived from an EMBL/GenBank/DDBJ whole genome shotgun (WGS) entry which is preliminary data.</text>
</comment>
<dbReference type="Gene3D" id="1.20.1640.10">
    <property type="entry name" value="Multidrug efflux transporter AcrB transmembrane domain"/>
    <property type="match status" value="2"/>
</dbReference>
<evidence type="ECO:0000256" key="1">
    <source>
        <dbReference type="ARBA" id="ARBA00004651"/>
    </source>
</evidence>
<evidence type="ECO:0000256" key="2">
    <source>
        <dbReference type="ARBA" id="ARBA00022475"/>
    </source>
</evidence>
<dbReference type="InterPro" id="IPR050545">
    <property type="entry name" value="Mycobact_MmpL"/>
</dbReference>
<name>A0A1F6TBD7_9PROT</name>
<reference evidence="8 9" key="1">
    <citation type="journal article" date="2016" name="Nat. Commun.">
        <title>Thousands of microbial genomes shed light on interconnected biogeochemical processes in an aquifer system.</title>
        <authorList>
            <person name="Anantharaman K."/>
            <person name="Brown C.T."/>
            <person name="Hug L.A."/>
            <person name="Sharon I."/>
            <person name="Castelle C.J."/>
            <person name="Probst A.J."/>
            <person name="Thomas B.C."/>
            <person name="Singh A."/>
            <person name="Wilkins M.J."/>
            <person name="Karaoz U."/>
            <person name="Brodie E.L."/>
            <person name="Williams K.H."/>
            <person name="Hubbard S.S."/>
            <person name="Banfield J.F."/>
        </authorList>
    </citation>
    <scope>NUCLEOTIDE SEQUENCE [LARGE SCALE GENOMIC DNA]</scope>
</reference>
<evidence type="ECO:0000313" key="8">
    <source>
        <dbReference type="EMBL" id="OGI42461.1"/>
    </source>
</evidence>
<evidence type="ECO:0000256" key="6">
    <source>
        <dbReference type="SAM" id="Phobius"/>
    </source>
</evidence>
<feature type="domain" description="SSD" evidence="7">
    <location>
        <begin position="673"/>
        <end position="770"/>
    </location>
</feature>
<dbReference type="InterPro" id="IPR004869">
    <property type="entry name" value="MMPL_dom"/>
</dbReference>
<evidence type="ECO:0000256" key="4">
    <source>
        <dbReference type="ARBA" id="ARBA00022989"/>
    </source>
</evidence>
<dbReference type="AlphaFoldDB" id="A0A1F6TBD7"/>
<keyword evidence="3 6" id="KW-0812">Transmembrane</keyword>
<dbReference type="PANTHER" id="PTHR33406:SF10">
    <property type="entry name" value="SSD DOMAIN-CONTAINING PROTEIN"/>
    <property type="match status" value="1"/>
</dbReference>
<proteinExistence type="predicted"/>
<dbReference type="Pfam" id="PF03176">
    <property type="entry name" value="MMPL"/>
    <property type="match status" value="2"/>
</dbReference>
<dbReference type="EMBL" id="MFST01000151">
    <property type="protein sequence ID" value="OGI42461.1"/>
    <property type="molecule type" value="Genomic_DNA"/>
</dbReference>